<organism evidence="1 2">
    <name type="scientific">Microscilla marina ATCC 23134</name>
    <dbReference type="NCBI Taxonomy" id="313606"/>
    <lineage>
        <taxon>Bacteria</taxon>
        <taxon>Pseudomonadati</taxon>
        <taxon>Bacteroidota</taxon>
        <taxon>Cytophagia</taxon>
        <taxon>Cytophagales</taxon>
        <taxon>Microscillaceae</taxon>
        <taxon>Microscilla</taxon>
    </lineage>
</organism>
<sequence>MAEILPFKAWRYNEFLTEKLLSLSAPLSETIFQQQEAALYQEPYHNFHIASPSDAPPFENISRRISNWKLDGVIRQDNLPGIYVYYQYFQSKGDKKMSCRKGFVCLIRTSDFEDQVVLPHEMTVPAAVKFRTGLLQHTDMHTTPTHGLYTDDEELLEHYLDESIEHPIYDITDAHQTRHVVSIIQDQQVVNTFMQILRTKKVFLADGHHRYESSLNYKNTLQNNNPYHQGNEPYNYHMMWLTNTASSDLGILPTHRMVHRLPKGMSEAQLLKKLEQYFEVTLKEDIKQALGAAAPTDNLWKFVLIFKNSSYILSLKPEALNDFDLEIPEVVKKLDVSVMHYFIFDRIMGFPWSNQFEYLSFSQNYRECIKQVQEGTEQLAVLTRKVTFEEIKNVCKSGNTMPAKATYFFPKVLGGLVFGSVKPEEF</sequence>
<gene>
    <name evidence="1" type="ORF">M23134_05376</name>
</gene>
<evidence type="ECO:0000313" key="2">
    <source>
        <dbReference type="Proteomes" id="UP000004095"/>
    </source>
</evidence>
<protein>
    <recommendedName>
        <fullName evidence="3">DUF1015 domain-containing protein</fullName>
    </recommendedName>
</protein>
<dbReference type="PANTHER" id="PTHR36454">
    <property type="entry name" value="LMO2823 PROTEIN"/>
    <property type="match status" value="1"/>
</dbReference>
<dbReference type="OrthoDB" id="9781616at2"/>
<dbReference type="InterPro" id="IPR008323">
    <property type="entry name" value="UCP033563"/>
</dbReference>
<keyword evidence="2" id="KW-1185">Reference proteome</keyword>
<dbReference type="PANTHER" id="PTHR36454:SF1">
    <property type="entry name" value="DUF1015 DOMAIN-CONTAINING PROTEIN"/>
    <property type="match status" value="1"/>
</dbReference>
<evidence type="ECO:0008006" key="3">
    <source>
        <dbReference type="Google" id="ProtNLM"/>
    </source>
</evidence>
<reference evidence="1 2" key="1">
    <citation type="submission" date="2007-01" db="EMBL/GenBank/DDBJ databases">
        <authorList>
            <person name="Haygood M."/>
            <person name="Podell S."/>
            <person name="Anderson C."/>
            <person name="Hopkinson B."/>
            <person name="Roe K."/>
            <person name="Barbeau K."/>
            <person name="Gaasterland T."/>
            <person name="Ferriera S."/>
            <person name="Johnson J."/>
            <person name="Kravitz S."/>
            <person name="Beeson K."/>
            <person name="Sutton G."/>
            <person name="Rogers Y.-H."/>
            <person name="Friedman R."/>
            <person name="Frazier M."/>
            <person name="Venter J.C."/>
        </authorList>
    </citation>
    <scope>NUCLEOTIDE SEQUENCE [LARGE SCALE GENOMIC DNA]</scope>
    <source>
        <strain evidence="1 2">ATCC 23134</strain>
    </source>
</reference>
<accession>A1ZHN6</accession>
<dbReference type="Proteomes" id="UP000004095">
    <property type="component" value="Unassembled WGS sequence"/>
</dbReference>
<evidence type="ECO:0000313" key="1">
    <source>
        <dbReference type="EMBL" id="EAY30043.1"/>
    </source>
</evidence>
<dbReference type="AlphaFoldDB" id="A1ZHN6"/>
<comment type="caution">
    <text evidence="1">The sequence shown here is derived from an EMBL/GenBank/DDBJ whole genome shotgun (WGS) entry which is preliminary data.</text>
</comment>
<dbReference type="Pfam" id="PF06245">
    <property type="entry name" value="DUF1015"/>
    <property type="match status" value="1"/>
</dbReference>
<proteinExistence type="predicted"/>
<dbReference type="EMBL" id="AAWS01000008">
    <property type="protein sequence ID" value="EAY30043.1"/>
    <property type="molecule type" value="Genomic_DNA"/>
</dbReference>
<dbReference type="RefSeq" id="WP_002695576.1">
    <property type="nucleotide sequence ID" value="NZ_AAWS01000008.1"/>
</dbReference>
<name>A1ZHN6_MICM2</name>
<dbReference type="eggNOG" id="COG4198">
    <property type="taxonomic scope" value="Bacteria"/>
</dbReference>